<reference evidence="11" key="1">
    <citation type="submission" date="2020-07" db="EMBL/GenBank/DDBJ databases">
        <title>Multicomponent nature underlies the extraordinary mechanical properties of spider dragline silk.</title>
        <authorList>
            <person name="Kono N."/>
            <person name="Nakamura H."/>
            <person name="Mori M."/>
            <person name="Yoshida Y."/>
            <person name="Ohtoshi R."/>
            <person name="Malay A.D."/>
            <person name="Moran D.A.P."/>
            <person name="Tomita M."/>
            <person name="Numata K."/>
            <person name="Arakawa K."/>
        </authorList>
    </citation>
    <scope>NUCLEOTIDE SEQUENCE</scope>
</reference>
<evidence type="ECO:0000256" key="9">
    <source>
        <dbReference type="SAM" id="Coils"/>
    </source>
</evidence>
<dbReference type="GO" id="GO:0038039">
    <property type="term" value="C:G protein-coupled receptor heterodimeric complex"/>
    <property type="evidence" value="ECO:0007669"/>
    <property type="project" value="TreeGrafter"/>
</dbReference>
<keyword evidence="3" id="KW-1133">Transmembrane helix</keyword>
<dbReference type="PRINTS" id="PR01176">
    <property type="entry name" value="GABABRECEPTR"/>
</dbReference>
<evidence type="ECO:0000256" key="7">
    <source>
        <dbReference type="ARBA" id="ARBA00023180"/>
    </source>
</evidence>
<dbReference type="PANTHER" id="PTHR10519">
    <property type="entry name" value="GABA-B RECEPTOR"/>
    <property type="match status" value="1"/>
</dbReference>
<dbReference type="OrthoDB" id="2150267at2759"/>
<dbReference type="PANTHER" id="PTHR10519:SF74">
    <property type="entry name" value="GAMMA-AMINOBUTYRIC ACID TYPE B RECEPTOR SUBUNIT 2"/>
    <property type="match status" value="1"/>
</dbReference>
<dbReference type="GO" id="GO:0007214">
    <property type="term" value="P:gamma-aminobutyric acid signaling pathway"/>
    <property type="evidence" value="ECO:0007669"/>
    <property type="project" value="TreeGrafter"/>
</dbReference>
<protein>
    <submittedName>
        <fullName evidence="11">Gamma-aminobutyric acid type B receptor subunit 2</fullName>
    </submittedName>
</protein>
<dbReference type="EMBL" id="BMAO01013149">
    <property type="protein sequence ID" value="GFQ86675.1"/>
    <property type="molecule type" value="Genomic_DNA"/>
</dbReference>
<dbReference type="Proteomes" id="UP000887116">
    <property type="component" value="Unassembled WGS sequence"/>
</dbReference>
<dbReference type="InterPro" id="IPR002455">
    <property type="entry name" value="GPCR3_GABA-B"/>
</dbReference>
<evidence type="ECO:0000256" key="6">
    <source>
        <dbReference type="ARBA" id="ARBA00023170"/>
    </source>
</evidence>
<dbReference type="InterPro" id="IPR028082">
    <property type="entry name" value="Peripla_BP_I"/>
</dbReference>
<dbReference type="GO" id="GO:0004965">
    <property type="term" value="F:G protein-coupled GABA receptor activity"/>
    <property type="evidence" value="ECO:0007669"/>
    <property type="project" value="InterPro"/>
</dbReference>
<evidence type="ECO:0000256" key="4">
    <source>
        <dbReference type="ARBA" id="ARBA00023040"/>
    </source>
</evidence>
<keyword evidence="12" id="KW-1185">Reference proteome</keyword>
<dbReference type="Pfam" id="PF01094">
    <property type="entry name" value="ANF_receptor"/>
    <property type="match status" value="1"/>
</dbReference>
<proteinExistence type="predicted"/>
<feature type="domain" description="Receptor ligand binding region" evidence="10">
    <location>
        <begin position="24"/>
        <end position="151"/>
    </location>
</feature>
<keyword evidence="6 11" id="KW-0675">Receptor</keyword>
<feature type="coiled-coil region" evidence="9">
    <location>
        <begin position="102"/>
        <end position="129"/>
    </location>
</feature>
<evidence type="ECO:0000256" key="8">
    <source>
        <dbReference type="ARBA" id="ARBA00023224"/>
    </source>
</evidence>
<keyword evidence="7" id="KW-0325">Glycoprotein</keyword>
<dbReference type="Gene3D" id="3.40.50.2300">
    <property type="match status" value="1"/>
</dbReference>
<dbReference type="SUPFAM" id="SSF53822">
    <property type="entry name" value="Periplasmic binding protein-like I"/>
    <property type="match status" value="1"/>
</dbReference>
<comment type="caution">
    <text evidence="11">The sequence shown here is derived from an EMBL/GenBank/DDBJ whole genome shotgun (WGS) entry which is preliminary data.</text>
</comment>
<keyword evidence="5" id="KW-0472">Membrane</keyword>
<keyword evidence="4" id="KW-0297">G-protein coupled receptor</keyword>
<evidence type="ECO:0000259" key="10">
    <source>
        <dbReference type="Pfam" id="PF01094"/>
    </source>
</evidence>
<evidence type="ECO:0000256" key="5">
    <source>
        <dbReference type="ARBA" id="ARBA00023136"/>
    </source>
</evidence>
<evidence type="ECO:0000256" key="2">
    <source>
        <dbReference type="ARBA" id="ARBA00022692"/>
    </source>
</evidence>
<evidence type="ECO:0000313" key="12">
    <source>
        <dbReference type="Proteomes" id="UP000887116"/>
    </source>
</evidence>
<comment type="subcellular location">
    <subcellularLocation>
        <location evidence="1">Membrane</location>
    </subcellularLocation>
</comment>
<gene>
    <name evidence="11" type="primary">GABBR2</name>
    <name evidence="11" type="ORF">TNCT_543681</name>
</gene>
<evidence type="ECO:0000313" key="11">
    <source>
        <dbReference type="EMBL" id="GFQ86675.1"/>
    </source>
</evidence>
<keyword evidence="8" id="KW-0807">Transducer</keyword>
<evidence type="ECO:0000256" key="1">
    <source>
        <dbReference type="ARBA" id="ARBA00004370"/>
    </source>
</evidence>
<organism evidence="11 12">
    <name type="scientific">Trichonephila clavata</name>
    <name type="common">Joro spider</name>
    <name type="synonym">Nephila clavata</name>
    <dbReference type="NCBI Taxonomy" id="2740835"/>
    <lineage>
        <taxon>Eukaryota</taxon>
        <taxon>Metazoa</taxon>
        <taxon>Ecdysozoa</taxon>
        <taxon>Arthropoda</taxon>
        <taxon>Chelicerata</taxon>
        <taxon>Arachnida</taxon>
        <taxon>Araneae</taxon>
        <taxon>Araneomorphae</taxon>
        <taxon>Entelegynae</taxon>
        <taxon>Araneoidea</taxon>
        <taxon>Nephilidae</taxon>
        <taxon>Trichonephila</taxon>
    </lineage>
</organism>
<dbReference type="AlphaFoldDB" id="A0A8X6KU48"/>
<accession>A0A8X6KU48</accession>
<sequence length="153" mass="17867">MRSNKAVHFPRLSDEDKLELRHTSVLSHITNEISSCYITYADTHPMYTKDNYPNFFRAVPSETAFNPARVALLKYYNWTRVGTLYQNSPRYDLPHSKLLTDLDSARIAIAETQGLVEELQHELLKLKNKDVRIILGNFDEEWARKIFCEVSNF</sequence>
<name>A0A8X6KU48_TRICU</name>
<keyword evidence="2" id="KW-0812">Transmembrane</keyword>
<keyword evidence="9" id="KW-0175">Coiled coil</keyword>
<dbReference type="InterPro" id="IPR001828">
    <property type="entry name" value="ANF_lig-bd_rcpt"/>
</dbReference>
<evidence type="ECO:0000256" key="3">
    <source>
        <dbReference type="ARBA" id="ARBA00022989"/>
    </source>
</evidence>